<feature type="transmembrane region" description="Helical" evidence="6">
    <location>
        <begin position="371"/>
        <end position="389"/>
    </location>
</feature>
<organism evidence="7 8">
    <name type="scientific">Paraherbaspirillum soli</name>
    <dbReference type="NCBI Taxonomy" id="631222"/>
    <lineage>
        <taxon>Bacteria</taxon>
        <taxon>Pseudomonadati</taxon>
        <taxon>Pseudomonadota</taxon>
        <taxon>Betaproteobacteria</taxon>
        <taxon>Burkholderiales</taxon>
        <taxon>Oxalobacteraceae</taxon>
        <taxon>Paraherbaspirillum</taxon>
    </lineage>
</organism>
<comment type="caution">
    <text evidence="7">The sequence shown here is derived from an EMBL/GenBank/DDBJ whole genome shotgun (WGS) entry which is preliminary data.</text>
</comment>
<feature type="transmembrane region" description="Helical" evidence="6">
    <location>
        <begin position="119"/>
        <end position="139"/>
    </location>
</feature>
<dbReference type="Proteomes" id="UP001596045">
    <property type="component" value="Unassembled WGS sequence"/>
</dbReference>
<keyword evidence="2" id="KW-1003">Cell membrane</keyword>
<feature type="transmembrane region" description="Helical" evidence="6">
    <location>
        <begin position="333"/>
        <end position="351"/>
    </location>
</feature>
<dbReference type="Pfam" id="PF02653">
    <property type="entry name" value="BPD_transp_2"/>
    <property type="match status" value="1"/>
</dbReference>
<dbReference type="InterPro" id="IPR043428">
    <property type="entry name" value="LivM-like"/>
</dbReference>
<feature type="transmembrane region" description="Helical" evidence="6">
    <location>
        <begin position="50"/>
        <end position="73"/>
    </location>
</feature>
<dbReference type="RefSeq" id="WP_379000405.1">
    <property type="nucleotide sequence ID" value="NZ_JBHSMT010000030.1"/>
</dbReference>
<dbReference type="InterPro" id="IPR001851">
    <property type="entry name" value="ABC_transp_permease"/>
</dbReference>
<protein>
    <submittedName>
        <fullName evidence="7">Branched-chain amino acid ABC transporter permease</fullName>
    </submittedName>
</protein>
<accession>A0ABW0MFE5</accession>
<dbReference type="EMBL" id="JBHSMT010000030">
    <property type="protein sequence ID" value="MFC5476320.1"/>
    <property type="molecule type" value="Genomic_DNA"/>
</dbReference>
<gene>
    <name evidence="7" type="ORF">ACFPM8_20340</name>
</gene>
<feature type="transmembrane region" description="Helical" evidence="6">
    <location>
        <begin position="288"/>
        <end position="312"/>
    </location>
</feature>
<evidence type="ECO:0000256" key="1">
    <source>
        <dbReference type="ARBA" id="ARBA00004651"/>
    </source>
</evidence>
<feature type="transmembrane region" description="Helical" evidence="6">
    <location>
        <begin position="166"/>
        <end position="184"/>
    </location>
</feature>
<proteinExistence type="predicted"/>
<dbReference type="CDD" id="cd06581">
    <property type="entry name" value="TM_PBP1_LivM_like"/>
    <property type="match status" value="1"/>
</dbReference>
<evidence type="ECO:0000313" key="7">
    <source>
        <dbReference type="EMBL" id="MFC5476320.1"/>
    </source>
</evidence>
<keyword evidence="4 6" id="KW-1133">Transmembrane helix</keyword>
<evidence type="ECO:0000256" key="6">
    <source>
        <dbReference type="SAM" id="Phobius"/>
    </source>
</evidence>
<feature type="transmembrane region" description="Helical" evidence="6">
    <location>
        <begin position="85"/>
        <end position="107"/>
    </location>
</feature>
<sequence>MHVNTLRRLTWGGFALALLGAPLVFPQNAALSLLAQCGSMMILALSFNMLLGQAGMLSFGHAVYAGLGAFAAVHAMNRMAGASAAVLLCIPLLGGMAGALCGALFGFVTTRRSGTALSMISLALVELVTAGAFMFPAFFGGEGGISTDRVLGPAWFGIDFGSQLQVYYLIAGWLFVCTAAMFGLTRTPLGRIANAVRENPERAAFIGYDPRHVRYLMFILSAFFAGIAGALAAINVEIASAENLGLLRSAQILLFTFIGGIGTFFGPLIGAVVGVLFTALLSTYTRAWQLYLGLLFMGLVLFAPGGMAGVMVSSVAVMRRLELRQWVRLAKPLFLMAGAMLLLSGASVALIEIVYRHGSGISDGLPTSPYPYGWMILCAAAMAAAALVLRCAGPRFRSRLAALIEERR</sequence>
<evidence type="ECO:0000313" key="8">
    <source>
        <dbReference type="Proteomes" id="UP001596045"/>
    </source>
</evidence>
<evidence type="ECO:0000256" key="2">
    <source>
        <dbReference type="ARBA" id="ARBA00022475"/>
    </source>
</evidence>
<dbReference type="PANTHER" id="PTHR30482">
    <property type="entry name" value="HIGH-AFFINITY BRANCHED-CHAIN AMINO ACID TRANSPORT SYSTEM PERMEASE"/>
    <property type="match status" value="1"/>
</dbReference>
<feature type="transmembrane region" description="Helical" evidence="6">
    <location>
        <begin position="215"/>
        <end position="240"/>
    </location>
</feature>
<keyword evidence="3 6" id="KW-0812">Transmembrane</keyword>
<reference evidence="8" key="1">
    <citation type="journal article" date="2019" name="Int. J. Syst. Evol. Microbiol.">
        <title>The Global Catalogue of Microorganisms (GCM) 10K type strain sequencing project: providing services to taxonomists for standard genome sequencing and annotation.</title>
        <authorList>
            <consortium name="The Broad Institute Genomics Platform"/>
            <consortium name="The Broad Institute Genome Sequencing Center for Infectious Disease"/>
            <person name="Wu L."/>
            <person name="Ma J."/>
        </authorList>
    </citation>
    <scope>NUCLEOTIDE SEQUENCE [LARGE SCALE GENOMIC DNA]</scope>
    <source>
        <strain evidence="8">JCM 17066</strain>
    </source>
</reference>
<keyword evidence="8" id="KW-1185">Reference proteome</keyword>
<comment type="subcellular location">
    <subcellularLocation>
        <location evidence="1">Cell membrane</location>
        <topology evidence="1">Multi-pass membrane protein</topology>
    </subcellularLocation>
</comment>
<dbReference type="PANTHER" id="PTHR30482:SF17">
    <property type="entry name" value="ABC TRANSPORTER ATP-BINDING PROTEIN"/>
    <property type="match status" value="1"/>
</dbReference>
<evidence type="ECO:0000256" key="4">
    <source>
        <dbReference type="ARBA" id="ARBA00022989"/>
    </source>
</evidence>
<evidence type="ECO:0000256" key="5">
    <source>
        <dbReference type="ARBA" id="ARBA00023136"/>
    </source>
</evidence>
<evidence type="ECO:0000256" key="3">
    <source>
        <dbReference type="ARBA" id="ARBA00022692"/>
    </source>
</evidence>
<keyword evidence="5 6" id="KW-0472">Membrane</keyword>
<feature type="transmembrane region" description="Helical" evidence="6">
    <location>
        <begin position="252"/>
        <end position="282"/>
    </location>
</feature>
<name>A0ABW0MFE5_9BURK</name>